<dbReference type="NCBIfam" id="TIGR00879">
    <property type="entry name" value="SP"/>
    <property type="match status" value="1"/>
</dbReference>
<evidence type="ECO:0000256" key="2">
    <source>
        <dbReference type="ARBA" id="ARBA00010992"/>
    </source>
</evidence>
<evidence type="ECO:0000256" key="5">
    <source>
        <dbReference type="ARBA" id="ARBA00022989"/>
    </source>
</evidence>
<keyword evidence="12" id="KW-1185">Reference proteome</keyword>
<feature type="transmembrane region" description="Helical" evidence="9">
    <location>
        <begin position="86"/>
        <end position="107"/>
    </location>
</feature>
<feature type="transmembrane region" description="Helical" evidence="9">
    <location>
        <begin position="31"/>
        <end position="50"/>
    </location>
</feature>
<feature type="domain" description="Major facilitator superfamily (MFS) profile" evidence="10">
    <location>
        <begin position="1"/>
        <end position="433"/>
    </location>
</feature>
<comment type="catalytic activity">
    <reaction evidence="7">
        <text>myo-inositol(out) + H(+)(out) = myo-inositol(in) + H(+)(in)</text>
        <dbReference type="Rhea" id="RHEA:60364"/>
        <dbReference type="ChEBI" id="CHEBI:15378"/>
        <dbReference type="ChEBI" id="CHEBI:17268"/>
    </reaction>
</comment>
<dbReference type="PRINTS" id="PR00171">
    <property type="entry name" value="SUGRTRNSPORT"/>
</dbReference>
<keyword evidence="5 9" id="KW-1133">Transmembrane helix</keyword>
<comment type="caution">
    <text evidence="11">The sequence shown here is derived from an EMBL/GenBank/DDBJ whole genome shotgun (WGS) entry which is preliminary data.</text>
</comment>
<reference evidence="11 12" key="1">
    <citation type="submission" date="2022-09" db="EMBL/GenBank/DDBJ databases">
        <authorList>
            <person name="Palmer J.M."/>
        </authorList>
    </citation>
    <scope>NUCLEOTIDE SEQUENCE [LARGE SCALE GENOMIC DNA]</scope>
    <source>
        <strain evidence="11 12">DSM 7382</strain>
    </source>
</reference>
<dbReference type="InterPro" id="IPR003663">
    <property type="entry name" value="Sugar/inositol_transpt"/>
</dbReference>
<evidence type="ECO:0000256" key="9">
    <source>
        <dbReference type="SAM" id="Phobius"/>
    </source>
</evidence>
<feature type="transmembrane region" description="Helical" evidence="9">
    <location>
        <begin position="310"/>
        <end position="332"/>
    </location>
</feature>
<evidence type="ECO:0000256" key="3">
    <source>
        <dbReference type="ARBA" id="ARBA00022448"/>
    </source>
</evidence>
<sequence length="473" mass="52032">MPIYPSGIIASIITFGRFKAFINNPGNYDTLSGAVVSTFTGGCFFGAALAGWTNDKFGRKRTVQLGSLIALWGCAMQAGANNFACMLIGRIVAGFAIGILSMTVPLYNTEIAPPKIRGFVVGLAQQMIGIGFIVANWVGYGCQFLKNDVQWRLPLGLQLIPAFLLLVGAQWMPFSPRWLLEQGRDEEARAVVYSLHGVSTPEDKAHAEQEFIEMRENIKAEILVRSRSIRDLWATPAMTRRTLVAVGVQVFGQFSGINVLNYFGPTMYKSLGLNDSQSLLVQGIYGAVGPIANFIFITLILDTVGRKKPLMFGAASFVVTYSILSAIVATYPPETSTNHAAQRAGIAMIFMTTIFFSVSFGPVSWTLASEVFPTRTRSIGTSVATCANWAFNVLFSQVSNMAMNNIRWKYYVIFIILNAIDFVIIAFLFPETKGLTLEEMAKLFGDEVDTHDVLGQRHTEKAESDDKQELEHV</sequence>
<dbReference type="Pfam" id="PF00083">
    <property type="entry name" value="Sugar_tr"/>
    <property type="match status" value="1"/>
</dbReference>
<dbReference type="AlphaFoldDB" id="A0AAW0GH61"/>
<evidence type="ECO:0000313" key="12">
    <source>
        <dbReference type="Proteomes" id="UP001385951"/>
    </source>
</evidence>
<keyword evidence="4 9" id="KW-0812">Transmembrane</keyword>
<feature type="transmembrane region" description="Helical" evidence="9">
    <location>
        <begin position="243"/>
        <end position="263"/>
    </location>
</feature>
<comment type="similarity">
    <text evidence="2 8">Belongs to the major facilitator superfamily. Sugar transporter (TC 2.A.1.1) family.</text>
</comment>
<evidence type="ECO:0000259" key="10">
    <source>
        <dbReference type="PROSITE" id="PS50850"/>
    </source>
</evidence>
<organism evidence="11 12">
    <name type="scientific">Cerrena zonata</name>
    <dbReference type="NCBI Taxonomy" id="2478898"/>
    <lineage>
        <taxon>Eukaryota</taxon>
        <taxon>Fungi</taxon>
        <taxon>Dikarya</taxon>
        <taxon>Basidiomycota</taxon>
        <taxon>Agaricomycotina</taxon>
        <taxon>Agaricomycetes</taxon>
        <taxon>Polyporales</taxon>
        <taxon>Cerrenaceae</taxon>
        <taxon>Cerrena</taxon>
    </lineage>
</organism>
<keyword evidence="6 9" id="KW-0472">Membrane</keyword>
<dbReference type="EMBL" id="JASBNA010000006">
    <property type="protein sequence ID" value="KAK7690574.1"/>
    <property type="molecule type" value="Genomic_DNA"/>
</dbReference>
<gene>
    <name evidence="11" type="ORF">QCA50_005672</name>
</gene>
<name>A0AAW0GH61_9APHY</name>
<protein>
    <recommendedName>
        <fullName evidence="10">Major facilitator superfamily (MFS) profile domain-containing protein</fullName>
    </recommendedName>
</protein>
<evidence type="ECO:0000256" key="8">
    <source>
        <dbReference type="RuleBase" id="RU003346"/>
    </source>
</evidence>
<dbReference type="PROSITE" id="PS50850">
    <property type="entry name" value="MFS"/>
    <property type="match status" value="1"/>
</dbReference>
<comment type="subcellular location">
    <subcellularLocation>
        <location evidence="1">Membrane</location>
        <topology evidence="1">Multi-pass membrane protein</topology>
    </subcellularLocation>
</comment>
<evidence type="ECO:0000256" key="6">
    <source>
        <dbReference type="ARBA" id="ARBA00023136"/>
    </source>
</evidence>
<dbReference type="InterPro" id="IPR036259">
    <property type="entry name" value="MFS_trans_sf"/>
</dbReference>
<dbReference type="GO" id="GO:0016020">
    <property type="term" value="C:membrane"/>
    <property type="evidence" value="ECO:0007669"/>
    <property type="project" value="UniProtKB-SubCell"/>
</dbReference>
<dbReference type="InterPro" id="IPR005828">
    <property type="entry name" value="MFS_sugar_transport-like"/>
</dbReference>
<feature type="transmembrane region" description="Helical" evidence="9">
    <location>
        <begin position="119"/>
        <end position="139"/>
    </location>
</feature>
<feature type="transmembrane region" description="Helical" evidence="9">
    <location>
        <begin position="344"/>
        <end position="367"/>
    </location>
</feature>
<proteinExistence type="inferred from homology"/>
<dbReference type="InterPro" id="IPR050360">
    <property type="entry name" value="MFS_Sugar_Transporters"/>
</dbReference>
<keyword evidence="3 8" id="KW-0813">Transport</keyword>
<dbReference type="Proteomes" id="UP001385951">
    <property type="component" value="Unassembled WGS sequence"/>
</dbReference>
<evidence type="ECO:0000256" key="4">
    <source>
        <dbReference type="ARBA" id="ARBA00022692"/>
    </source>
</evidence>
<dbReference type="InterPro" id="IPR020846">
    <property type="entry name" value="MFS_dom"/>
</dbReference>
<evidence type="ECO:0000256" key="1">
    <source>
        <dbReference type="ARBA" id="ARBA00004141"/>
    </source>
</evidence>
<dbReference type="SUPFAM" id="SSF103473">
    <property type="entry name" value="MFS general substrate transporter"/>
    <property type="match status" value="1"/>
</dbReference>
<dbReference type="PANTHER" id="PTHR48022:SF80">
    <property type="entry name" value="SUGAR TRANSPORTER, PUTATIVE (AFU_ORTHOLOGUE AFUA_3G12170)-RELATED"/>
    <property type="match status" value="1"/>
</dbReference>
<dbReference type="FunFam" id="1.20.1250.20:FF:000090">
    <property type="entry name" value="MFS sugar transporter, putative"/>
    <property type="match status" value="1"/>
</dbReference>
<accession>A0AAW0GH61</accession>
<dbReference type="PROSITE" id="PS00217">
    <property type="entry name" value="SUGAR_TRANSPORT_2"/>
    <property type="match status" value="1"/>
</dbReference>
<evidence type="ECO:0000313" key="11">
    <source>
        <dbReference type="EMBL" id="KAK7690574.1"/>
    </source>
</evidence>
<feature type="transmembrane region" description="Helical" evidence="9">
    <location>
        <begin position="410"/>
        <end position="430"/>
    </location>
</feature>
<dbReference type="GO" id="GO:0005351">
    <property type="term" value="F:carbohydrate:proton symporter activity"/>
    <property type="evidence" value="ECO:0007669"/>
    <property type="project" value="TreeGrafter"/>
</dbReference>
<dbReference type="PANTHER" id="PTHR48022">
    <property type="entry name" value="PLASTIDIC GLUCOSE TRANSPORTER 4"/>
    <property type="match status" value="1"/>
</dbReference>
<dbReference type="Gene3D" id="1.20.1250.20">
    <property type="entry name" value="MFS general substrate transporter like domains"/>
    <property type="match status" value="1"/>
</dbReference>
<dbReference type="InterPro" id="IPR005829">
    <property type="entry name" value="Sugar_transporter_CS"/>
</dbReference>
<feature type="transmembrane region" description="Helical" evidence="9">
    <location>
        <begin position="283"/>
        <end position="301"/>
    </location>
</feature>
<evidence type="ECO:0000256" key="7">
    <source>
        <dbReference type="ARBA" id="ARBA00049119"/>
    </source>
</evidence>